<feature type="region of interest" description="Disordered" evidence="7">
    <location>
        <begin position="188"/>
        <end position="213"/>
    </location>
</feature>
<proteinExistence type="inferred from homology"/>
<comment type="subcellular location">
    <subcellularLocation>
        <location evidence="1">Cytoplasm</location>
        <location evidence="1">Cytoskeleton</location>
    </subcellularLocation>
</comment>
<keyword evidence="5" id="KW-0206">Cytoskeleton</keyword>
<feature type="domain" description="Transforming acidic coiled-coil-containing protein C-terminal" evidence="8">
    <location>
        <begin position="223"/>
        <end position="412"/>
    </location>
</feature>
<comment type="similarity">
    <text evidence="2">Belongs to the TACC family.</text>
</comment>
<dbReference type="OrthoDB" id="10255048at2759"/>
<evidence type="ECO:0000256" key="4">
    <source>
        <dbReference type="ARBA" id="ARBA00023054"/>
    </source>
</evidence>
<dbReference type="EMBL" id="CAJFCJ010000020">
    <property type="protein sequence ID" value="CAD5124223.1"/>
    <property type="molecule type" value="Genomic_DNA"/>
</dbReference>
<evidence type="ECO:0000256" key="2">
    <source>
        <dbReference type="ARBA" id="ARBA00009423"/>
    </source>
</evidence>
<organism evidence="9 10">
    <name type="scientific">Dimorphilus gyrociliatus</name>
    <dbReference type="NCBI Taxonomy" id="2664684"/>
    <lineage>
        <taxon>Eukaryota</taxon>
        <taxon>Metazoa</taxon>
        <taxon>Spiralia</taxon>
        <taxon>Lophotrochozoa</taxon>
        <taxon>Annelida</taxon>
        <taxon>Polychaeta</taxon>
        <taxon>Polychaeta incertae sedis</taxon>
        <taxon>Dinophilidae</taxon>
        <taxon>Dimorphilus</taxon>
    </lineage>
</organism>
<evidence type="ECO:0000313" key="9">
    <source>
        <dbReference type="EMBL" id="CAD5124223.1"/>
    </source>
</evidence>
<gene>
    <name evidence="9" type="ORF">DGYR_LOCUS11797</name>
</gene>
<sequence>MKTDIQSSDEGFCDSPSFPVKCRSPALLPDKLRLRPKKFTKETLIPKRGPMKAWQEDAFELLEKAGGHQTDNLSALAKESLFIRFDPLLQDVASPLLKERARKAAEALREEAAKQDKGREVEDIEQDLMSMSSPAGVGDATFVRTKKAPVSKNLLSQFGDSNTQSQQTGSLCTSWLSSVSQYNEQDMLSSRDSLEDTNVTENTITQSKSDDSGAIVATPNGLSQVDIDRVRQEVMLEMKGEMLAQTKDYESKLEEYRKKEQEWDQVTEYQYNVLTNLTNALEAKDAEVLQAAEDVQRFERALSETTSLYSELKLKYQDVSMKNISLTEQLRELQILLQERMNKYDKLTEEADDKVNQVQQDFEALESDKNKEIELLMKKIRMMEMKESSLQNELAQKKKDLDELARICDELISKGRTS</sequence>
<keyword evidence="4 6" id="KW-0175">Coiled coil</keyword>
<keyword evidence="10" id="KW-1185">Reference proteome</keyword>
<keyword evidence="3" id="KW-0963">Cytoplasm</keyword>
<dbReference type="Gene3D" id="1.20.5.1700">
    <property type="match status" value="1"/>
</dbReference>
<feature type="coiled-coil region" evidence="6">
    <location>
        <begin position="330"/>
        <end position="414"/>
    </location>
</feature>
<dbReference type="GO" id="GO:0005856">
    <property type="term" value="C:cytoskeleton"/>
    <property type="evidence" value="ECO:0007669"/>
    <property type="project" value="UniProtKB-SubCell"/>
</dbReference>
<reference evidence="9 10" key="1">
    <citation type="submission" date="2020-08" db="EMBL/GenBank/DDBJ databases">
        <authorList>
            <person name="Hejnol A."/>
        </authorList>
    </citation>
    <scope>NUCLEOTIDE SEQUENCE [LARGE SCALE GENOMIC DNA]</scope>
</reference>
<protein>
    <submittedName>
        <fullName evidence="9">DgyrCDS12518</fullName>
    </submittedName>
</protein>
<comment type="caution">
    <text evidence="9">The sequence shown here is derived from an EMBL/GenBank/DDBJ whole genome shotgun (WGS) entry which is preliminary data.</text>
</comment>
<evidence type="ECO:0000256" key="1">
    <source>
        <dbReference type="ARBA" id="ARBA00004245"/>
    </source>
</evidence>
<dbReference type="Pfam" id="PF05010">
    <property type="entry name" value="TACC_C"/>
    <property type="match status" value="1"/>
</dbReference>
<feature type="compositionally biased region" description="Polar residues" evidence="7">
    <location>
        <begin position="188"/>
        <end position="207"/>
    </location>
</feature>
<evidence type="ECO:0000259" key="8">
    <source>
        <dbReference type="Pfam" id="PF05010"/>
    </source>
</evidence>
<evidence type="ECO:0000313" key="10">
    <source>
        <dbReference type="Proteomes" id="UP000549394"/>
    </source>
</evidence>
<evidence type="ECO:0000256" key="6">
    <source>
        <dbReference type="SAM" id="Coils"/>
    </source>
</evidence>
<evidence type="ECO:0000256" key="7">
    <source>
        <dbReference type="SAM" id="MobiDB-lite"/>
    </source>
</evidence>
<feature type="coiled-coil region" evidence="6">
    <location>
        <begin position="239"/>
        <end position="301"/>
    </location>
</feature>
<name>A0A7I8W6R0_9ANNE</name>
<evidence type="ECO:0000256" key="3">
    <source>
        <dbReference type="ARBA" id="ARBA00022490"/>
    </source>
</evidence>
<dbReference type="Proteomes" id="UP000549394">
    <property type="component" value="Unassembled WGS sequence"/>
</dbReference>
<dbReference type="AlphaFoldDB" id="A0A7I8W6R0"/>
<evidence type="ECO:0000256" key="5">
    <source>
        <dbReference type="ARBA" id="ARBA00023212"/>
    </source>
</evidence>
<dbReference type="InterPro" id="IPR007707">
    <property type="entry name" value="TACC_C"/>
</dbReference>
<accession>A0A7I8W6R0</accession>